<keyword evidence="2" id="KW-0813">Transport</keyword>
<dbReference type="PANTHER" id="PTHR43823:SF3">
    <property type="entry name" value="MULTIDRUG EXPORT PROTEIN MEPA"/>
    <property type="match status" value="1"/>
</dbReference>
<feature type="transmembrane region" description="Helical" evidence="7">
    <location>
        <begin position="91"/>
        <end position="113"/>
    </location>
</feature>
<keyword evidence="4 7" id="KW-0812">Transmembrane</keyword>
<sequence>MDLLTGNVRQLYFRYLGAAFGSSLTSSIYGIVDMAMVGQYQGPDGSAALAVVAPVWNIIYSLGLLTGIGGSVLFSTARGSGKGEGDRENEYFTAALLGSVVLAALCWAAVVFFDRQLLLLFGAEETLLPLAQSYLLPVKFTVPLFLFNQMLSAFLRNDGAPGLTTAAVLAGGVFNVFGDFIFVFPMDMGIFGAGLATSMGAAITFCVQLTHFFSRRNTLRLVRPTRLAGKLRKIAVTGFSSFFIDVAMGILTVLFNRQIMRYAGTDALAVYGVIVNISTFVQCCAYSTGQAAQPILSMNYGAGLGGRIRGVLRCALAAVAIFSLVWTALTLAVPEGFIRVFMAPTAAVLAIAPAIFRRYCLSFLLLPLNIFSTYYFQALMKPGAAFFVSVSRGLVISGILIHLLPAAFGPDALWLAMPITELLVAVPVVLLMRRTDRSLPEAGAAAE</sequence>
<evidence type="ECO:0000256" key="6">
    <source>
        <dbReference type="ARBA" id="ARBA00023136"/>
    </source>
</evidence>
<accession>A0A9D2P1E0</accession>
<evidence type="ECO:0000256" key="7">
    <source>
        <dbReference type="SAM" id="Phobius"/>
    </source>
</evidence>
<feature type="transmembrane region" description="Helical" evidence="7">
    <location>
        <begin position="12"/>
        <end position="32"/>
    </location>
</feature>
<evidence type="ECO:0000313" key="9">
    <source>
        <dbReference type="Proteomes" id="UP000823882"/>
    </source>
</evidence>
<feature type="transmembrane region" description="Helical" evidence="7">
    <location>
        <begin position="337"/>
        <end position="356"/>
    </location>
</feature>
<dbReference type="Proteomes" id="UP000823882">
    <property type="component" value="Unassembled WGS sequence"/>
</dbReference>
<evidence type="ECO:0000256" key="4">
    <source>
        <dbReference type="ARBA" id="ARBA00022692"/>
    </source>
</evidence>
<dbReference type="AlphaFoldDB" id="A0A9D2P1E0"/>
<protein>
    <submittedName>
        <fullName evidence="8">Multidrug transporter MatE</fullName>
    </submittedName>
</protein>
<feature type="transmembrane region" description="Helical" evidence="7">
    <location>
        <begin position="58"/>
        <end position="79"/>
    </location>
</feature>
<keyword evidence="3" id="KW-1003">Cell membrane</keyword>
<gene>
    <name evidence="8" type="ORF">H9701_07335</name>
</gene>
<evidence type="ECO:0000256" key="5">
    <source>
        <dbReference type="ARBA" id="ARBA00022989"/>
    </source>
</evidence>
<dbReference type="InterPro" id="IPR002528">
    <property type="entry name" value="MATE_fam"/>
</dbReference>
<keyword evidence="6 7" id="KW-0472">Membrane</keyword>
<feature type="transmembrane region" description="Helical" evidence="7">
    <location>
        <begin position="190"/>
        <end position="213"/>
    </location>
</feature>
<evidence type="ECO:0000313" key="8">
    <source>
        <dbReference type="EMBL" id="HJC41348.1"/>
    </source>
</evidence>
<name>A0A9D2P1E0_9FIRM</name>
<dbReference type="Pfam" id="PF01554">
    <property type="entry name" value="MatE"/>
    <property type="match status" value="2"/>
</dbReference>
<dbReference type="EMBL" id="DWWJ01000130">
    <property type="protein sequence ID" value="HJC41348.1"/>
    <property type="molecule type" value="Genomic_DNA"/>
</dbReference>
<feature type="transmembrane region" description="Helical" evidence="7">
    <location>
        <begin position="310"/>
        <end position="331"/>
    </location>
</feature>
<dbReference type="PIRSF" id="PIRSF006603">
    <property type="entry name" value="DinF"/>
    <property type="match status" value="1"/>
</dbReference>
<feature type="transmembrane region" description="Helical" evidence="7">
    <location>
        <begin position="234"/>
        <end position="255"/>
    </location>
</feature>
<keyword evidence="5 7" id="KW-1133">Transmembrane helix</keyword>
<comment type="caution">
    <text evidence="8">The sequence shown here is derived from an EMBL/GenBank/DDBJ whole genome shotgun (WGS) entry which is preliminary data.</text>
</comment>
<dbReference type="PANTHER" id="PTHR43823">
    <property type="entry name" value="SPORULATION PROTEIN YKVU"/>
    <property type="match status" value="1"/>
</dbReference>
<evidence type="ECO:0000256" key="2">
    <source>
        <dbReference type="ARBA" id="ARBA00022448"/>
    </source>
</evidence>
<proteinExistence type="predicted"/>
<organism evidence="8 9">
    <name type="scientific">Candidatus Intestinimonas pullistercoris</name>
    <dbReference type="NCBI Taxonomy" id="2838623"/>
    <lineage>
        <taxon>Bacteria</taxon>
        <taxon>Bacillati</taxon>
        <taxon>Bacillota</taxon>
        <taxon>Clostridia</taxon>
        <taxon>Eubacteriales</taxon>
        <taxon>Intestinimonas</taxon>
    </lineage>
</organism>
<evidence type="ECO:0000256" key="1">
    <source>
        <dbReference type="ARBA" id="ARBA00004651"/>
    </source>
</evidence>
<feature type="transmembrane region" description="Helical" evidence="7">
    <location>
        <begin position="163"/>
        <end position="184"/>
    </location>
</feature>
<dbReference type="InterPro" id="IPR048279">
    <property type="entry name" value="MdtK-like"/>
</dbReference>
<dbReference type="GO" id="GO:0042910">
    <property type="term" value="F:xenobiotic transmembrane transporter activity"/>
    <property type="evidence" value="ECO:0007669"/>
    <property type="project" value="InterPro"/>
</dbReference>
<dbReference type="GO" id="GO:0005886">
    <property type="term" value="C:plasma membrane"/>
    <property type="evidence" value="ECO:0007669"/>
    <property type="project" value="UniProtKB-SubCell"/>
</dbReference>
<comment type="subcellular location">
    <subcellularLocation>
        <location evidence="1">Cell membrane</location>
        <topology evidence="1">Multi-pass membrane protein</topology>
    </subcellularLocation>
</comment>
<reference evidence="8" key="2">
    <citation type="submission" date="2021-04" db="EMBL/GenBank/DDBJ databases">
        <authorList>
            <person name="Gilroy R."/>
        </authorList>
    </citation>
    <scope>NUCLEOTIDE SEQUENCE</scope>
    <source>
        <strain evidence="8">CHK186-1790</strain>
    </source>
</reference>
<reference evidence="8" key="1">
    <citation type="journal article" date="2021" name="PeerJ">
        <title>Extensive microbial diversity within the chicken gut microbiome revealed by metagenomics and culture.</title>
        <authorList>
            <person name="Gilroy R."/>
            <person name="Ravi A."/>
            <person name="Getino M."/>
            <person name="Pursley I."/>
            <person name="Horton D.L."/>
            <person name="Alikhan N.F."/>
            <person name="Baker D."/>
            <person name="Gharbi K."/>
            <person name="Hall N."/>
            <person name="Watson M."/>
            <person name="Adriaenssens E.M."/>
            <person name="Foster-Nyarko E."/>
            <person name="Jarju S."/>
            <person name="Secka A."/>
            <person name="Antonio M."/>
            <person name="Oren A."/>
            <person name="Chaudhuri R.R."/>
            <person name="La Ragione R."/>
            <person name="Hildebrand F."/>
            <person name="Pallen M.J."/>
        </authorList>
    </citation>
    <scope>NUCLEOTIDE SEQUENCE</scope>
    <source>
        <strain evidence="8">CHK186-1790</strain>
    </source>
</reference>
<dbReference type="GO" id="GO:0015297">
    <property type="term" value="F:antiporter activity"/>
    <property type="evidence" value="ECO:0007669"/>
    <property type="project" value="InterPro"/>
</dbReference>
<dbReference type="InterPro" id="IPR051327">
    <property type="entry name" value="MATE_MepA_subfamily"/>
</dbReference>
<feature type="transmembrane region" description="Helical" evidence="7">
    <location>
        <begin position="267"/>
        <end position="289"/>
    </location>
</feature>
<feature type="transmembrane region" description="Helical" evidence="7">
    <location>
        <begin position="133"/>
        <end position="151"/>
    </location>
</feature>
<evidence type="ECO:0000256" key="3">
    <source>
        <dbReference type="ARBA" id="ARBA00022475"/>
    </source>
</evidence>
<feature type="transmembrane region" description="Helical" evidence="7">
    <location>
        <begin position="412"/>
        <end position="432"/>
    </location>
</feature>